<dbReference type="SUPFAM" id="SSF74877">
    <property type="entry name" value="Major surface antigen p30, SAG1"/>
    <property type="match status" value="2"/>
</dbReference>
<dbReference type="InterPro" id="IPR036755">
    <property type="entry name" value="SRS_dom_sf"/>
</dbReference>
<dbReference type="AlphaFoldDB" id="F0V7P5"/>
<accession>F0V7P5</accession>
<organism evidence="2 4">
    <name type="scientific">Neospora caninum (strain Liverpool)</name>
    <dbReference type="NCBI Taxonomy" id="572307"/>
    <lineage>
        <taxon>Eukaryota</taxon>
        <taxon>Sar</taxon>
        <taxon>Alveolata</taxon>
        <taxon>Apicomplexa</taxon>
        <taxon>Conoidasida</taxon>
        <taxon>Coccidia</taxon>
        <taxon>Eucoccidiorida</taxon>
        <taxon>Eimeriorina</taxon>
        <taxon>Sarcocystidae</taxon>
        <taxon>Neospora</taxon>
    </lineage>
</organism>
<keyword evidence="4" id="KW-1185">Reference proteome</keyword>
<dbReference type="eggNOG" id="ENOG502R0HQ">
    <property type="taxonomic scope" value="Eukaryota"/>
</dbReference>
<dbReference type="OrthoDB" id="333141at2759"/>
<dbReference type="InParanoid" id="F0V7P5"/>
<name>F0V7P5_NEOCL</name>
<gene>
    <name evidence="3" type="ORF">BN1204_002230</name>
    <name evidence="2" type="ORF">NCLIV_002230</name>
</gene>
<dbReference type="GeneID" id="13440639"/>
<dbReference type="VEuPathDB" id="ToxoDB:NCLIV_002230"/>
<evidence type="ECO:0000313" key="4">
    <source>
        <dbReference type="Proteomes" id="UP000007494"/>
    </source>
</evidence>
<evidence type="ECO:0000259" key="1">
    <source>
        <dbReference type="Pfam" id="PF04092"/>
    </source>
</evidence>
<dbReference type="EMBL" id="FR823380">
    <property type="protein sequence ID" value="CBZ49736.1"/>
    <property type="molecule type" value="Genomic_DNA"/>
</dbReference>
<reference evidence="4" key="3">
    <citation type="journal article" date="2012" name="PLoS Pathog.">
        <title>Comparative genomics of the apicomplexan parasites Toxoplasma gondii and Neospora caninum: Coccidia differing in host range and transmission strategy.</title>
        <authorList>
            <person name="Reid A.J."/>
            <person name="Vermont S.J."/>
            <person name="Cotton J.A."/>
            <person name="Harris D."/>
            <person name="Hill-Cawthorne G.A."/>
            <person name="Konen-Waisman S."/>
            <person name="Latham S.M."/>
            <person name="Mourier T."/>
            <person name="Norton R."/>
            <person name="Quail M.A."/>
            <person name="Sanders M."/>
            <person name="Shanmugam D."/>
            <person name="Sohal A."/>
            <person name="Wasmuth J.D."/>
            <person name="Brunk B."/>
            <person name="Grigg M.E."/>
            <person name="Howard J.C."/>
            <person name="Parkinson J."/>
            <person name="Roos D.S."/>
            <person name="Trees A.J."/>
            <person name="Berriman M."/>
            <person name="Pain A."/>
            <person name="Wastling J.M."/>
        </authorList>
    </citation>
    <scope>NUCLEOTIDE SEQUENCE [LARGE SCALE GENOMIC DNA]</scope>
    <source>
        <strain evidence="4">Liverpool</strain>
    </source>
</reference>
<dbReference type="GO" id="GO:0016020">
    <property type="term" value="C:membrane"/>
    <property type="evidence" value="ECO:0007669"/>
    <property type="project" value="InterPro"/>
</dbReference>
<proteinExistence type="predicted"/>
<dbReference type="Gene3D" id="2.60.40.1320">
    <property type="entry name" value="SRS domain"/>
    <property type="match status" value="2"/>
</dbReference>
<dbReference type="Proteomes" id="UP000007494">
    <property type="component" value="Chromosome Ia"/>
</dbReference>
<evidence type="ECO:0000313" key="2">
    <source>
        <dbReference type="EMBL" id="CBZ49736.1"/>
    </source>
</evidence>
<dbReference type="EMBL" id="LN714474">
    <property type="protein sequence ID" value="CEL64320.1"/>
    <property type="molecule type" value="Genomic_DNA"/>
</dbReference>
<reference evidence="3" key="4">
    <citation type="journal article" date="2015" name="PLoS ONE">
        <title>Comprehensive Evaluation of Toxoplasma gondii VEG and Neospora caninum LIV Genomes with Tachyzoite Stage Transcriptome and Proteome Defines Novel Transcript Features.</title>
        <authorList>
            <person name="Ramaprasad A."/>
            <person name="Mourier T."/>
            <person name="Naeem R."/>
            <person name="Malas T.B."/>
            <person name="Moussa E."/>
            <person name="Panigrahi A."/>
            <person name="Vermont S.J."/>
            <person name="Otto T.D."/>
            <person name="Wastling J."/>
            <person name="Pain A."/>
        </authorList>
    </citation>
    <scope>NUCLEOTIDE SEQUENCE</scope>
    <source>
        <strain evidence="3">Liverpool</strain>
    </source>
</reference>
<evidence type="ECO:0000313" key="3">
    <source>
        <dbReference type="EMBL" id="CEL64320.1"/>
    </source>
</evidence>
<reference evidence="2" key="2">
    <citation type="submission" date="2011-03" db="EMBL/GenBank/DDBJ databases">
        <title>Comparative genomics and transcriptomics of Neospora caninum and Toxoplasma gondii.</title>
        <authorList>
            <person name="Reid A.J."/>
            <person name="Sohal A."/>
            <person name="Harris D."/>
            <person name="Quail M."/>
            <person name="Sanders M."/>
            <person name="Berriman M."/>
            <person name="Wastling J.M."/>
            <person name="Pain A."/>
        </authorList>
    </citation>
    <scope>NUCLEOTIDE SEQUENCE</scope>
    <source>
        <strain evidence="2">Liverpool</strain>
    </source>
</reference>
<sequence length="395" mass="41847">MELLSDRYLRYLSNRRSFGSGSRCRASFACTMMFLLVVLDYADMKREAGVFVSGVLAATGQSSEATAESICQSDGENTTICACGDSQIRDRQVSGLSGAAANSLKQASVMFSGPTNKLTVICDGSHVPDYSQALKDKVCPVDADMTQCRNNGKPPANQPIILAGLLRGENAAEIQWVDDNAPHSNKSFSLRIPGSNLPLSDKAFSVGCMKKTNSDASCKVTVNLVKLSQTTGNTVECAYGATSNASRQQVTLSPTQNTLTLICGNDSAILPTDYRTHFCSTGNAQESCAETYESIIPQYEDSWWTTSSPENGTYKLAIPSDMFPEEEKRIVVGCKYAQSKAGKADGGGTSTSSICNVDVTISASTSAASDASVPSVKCMALSTAVVLGAGFLFLN</sequence>
<dbReference type="Pfam" id="PF04092">
    <property type="entry name" value="SAG"/>
    <property type="match status" value="2"/>
</dbReference>
<feature type="domain" description="SRS" evidence="1">
    <location>
        <begin position="233"/>
        <end position="361"/>
    </location>
</feature>
<reference evidence="2" key="1">
    <citation type="submission" date="2011-02" db="EMBL/GenBank/DDBJ databases">
        <authorList>
            <person name="Aslett M."/>
        </authorList>
    </citation>
    <scope>NUCLEOTIDE SEQUENCE</scope>
    <source>
        <strain evidence="2">Liverpool</strain>
    </source>
</reference>
<feature type="domain" description="SRS" evidence="1">
    <location>
        <begin position="100"/>
        <end position="223"/>
    </location>
</feature>
<dbReference type="InterPro" id="IPR007226">
    <property type="entry name" value="SRS_dom"/>
</dbReference>
<protein>
    <submittedName>
        <fullName evidence="2">Srs domain-containing protein</fullName>
    </submittedName>
</protein>
<dbReference type="InterPro" id="IPR028352">
    <property type="entry name" value="Surface_antig_SAG1"/>
</dbReference>
<dbReference type="RefSeq" id="XP_003879771.1">
    <property type="nucleotide sequence ID" value="XM_003879722.1"/>
</dbReference>
<dbReference type="PRINTS" id="PR01801">
    <property type="entry name" value="SURFCEANTIGN"/>
</dbReference>